<evidence type="ECO:0000256" key="8">
    <source>
        <dbReference type="ARBA" id="ARBA00023136"/>
    </source>
</evidence>
<dbReference type="InterPro" id="IPR036794">
    <property type="entry name" value="ATP_F1_dsu/esu_C_sf"/>
</dbReference>
<feature type="domain" description="ATP synthase epsilon subunit C-terminal" evidence="13">
    <location>
        <begin position="88"/>
        <end position="133"/>
    </location>
</feature>
<evidence type="ECO:0000256" key="6">
    <source>
        <dbReference type="ARBA" id="ARBA00022781"/>
    </source>
</evidence>
<dbReference type="GO" id="GO:0046933">
    <property type="term" value="F:proton-transporting ATP synthase activity, rotational mechanism"/>
    <property type="evidence" value="ECO:0007669"/>
    <property type="project" value="UniProtKB-UniRule"/>
</dbReference>
<dbReference type="InterPro" id="IPR020546">
    <property type="entry name" value="ATP_synth_F1_dsu/esu_N"/>
</dbReference>
<accession>A0A0U2XPA6</accession>
<feature type="domain" description="ATP synthase F1 complex delta/epsilon subunit N-terminal" evidence="14">
    <location>
        <begin position="6"/>
        <end position="84"/>
    </location>
</feature>
<keyword evidence="6 11" id="KW-0375">Hydrogen ion transport</keyword>
<dbReference type="Pfam" id="PF02823">
    <property type="entry name" value="ATP-synt_DE_N"/>
    <property type="match status" value="1"/>
</dbReference>
<evidence type="ECO:0000256" key="9">
    <source>
        <dbReference type="ARBA" id="ARBA00023196"/>
    </source>
</evidence>
<comment type="similarity">
    <text evidence="3 11 12">Belongs to the ATPase epsilon chain family.</text>
</comment>
<dbReference type="SUPFAM" id="SSF51344">
    <property type="entry name" value="Epsilon subunit of F1F0-ATP synthase N-terminal domain"/>
    <property type="match status" value="1"/>
</dbReference>
<evidence type="ECO:0000259" key="13">
    <source>
        <dbReference type="Pfam" id="PF00401"/>
    </source>
</evidence>
<comment type="subcellular location">
    <subcellularLocation>
        <location evidence="2 11">Cell membrane</location>
        <topology evidence="2 11">Peripheral membrane protein</topology>
    </subcellularLocation>
</comment>
<dbReference type="GO" id="GO:0045259">
    <property type="term" value="C:proton-transporting ATP synthase complex"/>
    <property type="evidence" value="ECO:0007669"/>
    <property type="project" value="UniProtKB-KW"/>
</dbReference>
<dbReference type="CDD" id="cd12152">
    <property type="entry name" value="F1-ATPase_delta"/>
    <property type="match status" value="1"/>
</dbReference>
<dbReference type="PANTHER" id="PTHR13822:SF10">
    <property type="entry name" value="ATP SYNTHASE EPSILON CHAIN, CHLOROPLASTIC"/>
    <property type="match status" value="1"/>
</dbReference>
<sequence length="141" mass="15706">MADKIRLEIVSAEEELFSEDVEMVYAPAEMGEVGVSPKHTPLITKLKPGDVRAQISKDEMKTFYVSGGILEIQPNEVTILSDTAIREDDLDEERALEAERQAKEAMKNSSSEIDSSKAKTELLQAAAQLRLIKKLRSNTKK</sequence>
<protein>
    <recommendedName>
        <fullName evidence="11">ATP synthase epsilon chain</fullName>
    </recommendedName>
    <alternativeName>
        <fullName evidence="11">ATP synthase F1 sector epsilon subunit</fullName>
    </alternativeName>
    <alternativeName>
        <fullName evidence="11">F-ATPase epsilon subunit</fullName>
    </alternativeName>
</protein>
<evidence type="ECO:0000256" key="11">
    <source>
        <dbReference type="HAMAP-Rule" id="MF_00530"/>
    </source>
</evidence>
<proteinExistence type="inferred from homology"/>
<evidence type="ECO:0000256" key="1">
    <source>
        <dbReference type="ARBA" id="ARBA00003543"/>
    </source>
</evidence>
<dbReference type="SUPFAM" id="SSF46604">
    <property type="entry name" value="Epsilon subunit of F1F0-ATP synthase C-terminal domain"/>
    <property type="match status" value="1"/>
</dbReference>
<dbReference type="Pfam" id="PF00401">
    <property type="entry name" value="ATP-synt_DE"/>
    <property type="match status" value="1"/>
</dbReference>
<organism evidence="15">
    <name type="scientific">uncultured bacterium EIL5A08</name>
    <dbReference type="NCBI Taxonomy" id="1768204"/>
    <lineage>
        <taxon>Bacteria</taxon>
        <taxon>environmental samples</taxon>
    </lineage>
</organism>
<dbReference type="GO" id="GO:0005886">
    <property type="term" value="C:plasma membrane"/>
    <property type="evidence" value="ECO:0007669"/>
    <property type="project" value="UniProtKB-SubCell"/>
</dbReference>
<dbReference type="HAMAP" id="MF_00530">
    <property type="entry name" value="ATP_synth_epsil_bac"/>
    <property type="match status" value="1"/>
</dbReference>
<comment type="subunit">
    <text evidence="11 12">F-type ATPases have 2 components, CF(1) - the catalytic core - and CF(0) - the membrane proton channel. CF(1) has five subunits: alpha(3), beta(3), gamma(1), delta(1), epsilon(1). CF(0) has three main subunits: a, b and c.</text>
</comment>
<dbReference type="NCBIfam" id="NF001847">
    <property type="entry name" value="PRK00571.1-4"/>
    <property type="match status" value="1"/>
</dbReference>
<name>A0A0U2XPA6_9BACT</name>
<keyword evidence="5 11" id="KW-1003">Cell membrane</keyword>
<dbReference type="InterPro" id="IPR001469">
    <property type="entry name" value="ATP_synth_F1_dsu/esu"/>
</dbReference>
<dbReference type="GO" id="GO:0005524">
    <property type="term" value="F:ATP binding"/>
    <property type="evidence" value="ECO:0007669"/>
    <property type="project" value="UniProtKB-UniRule"/>
</dbReference>
<comment type="function">
    <text evidence="1 11">Produces ATP from ADP in the presence of a proton gradient across the membrane.</text>
</comment>
<evidence type="ECO:0000256" key="10">
    <source>
        <dbReference type="ARBA" id="ARBA00023310"/>
    </source>
</evidence>
<keyword evidence="7 11" id="KW-0406">Ion transport</keyword>
<dbReference type="FunFam" id="2.60.15.10:FF:000001">
    <property type="entry name" value="ATP synthase epsilon chain"/>
    <property type="match status" value="1"/>
</dbReference>
<keyword evidence="9 11" id="KW-0139">CF(1)</keyword>
<evidence type="ECO:0000256" key="2">
    <source>
        <dbReference type="ARBA" id="ARBA00004202"/>
    </source>
</evidence>
<dbReference type="InterPro" id="IPR020547">
    <property type="entry name" value="ATP_synth_F1_esu_C"/>
</dbReference>
<evidence type="ECO:0000313" key="15">
    <source>
        <dbReference type="EMBL" id="ALS56116.1"/>
    </source>
</evidence>
<gene>
    <name evidence="11" type="primary">atpC</name>
</gene>
<evidence type="ECO:0000256" key="12">
    <source>
        <dbReference type="RuleBase" id="RU003656"/>
    </source>
</evidence>
<evidence type="ECO:0000259" key="14">
    <source>
        <dbReference type="Pfam" id="PF02823"/>
    </source>
</evidence>
<keyword evidence="4 11" id="KW-0813">Transport</keyword>
<evidence type="ECO:0000256" key="5">
    <source>
        <dbReference type="ARBA" id="ARBA00022475"/>
    </source>
</evidence>
<evidence type="ECO:0000256" key="4">
    <source>
        <dbReference type="ARBA" id="ARBA00022448"/>
    </source>
</evidence>
<reference evidence="15" key="1">
    <citation type="journal article" date="2016" name="ISME J.">
        <title>Functional metagenomic screen reveals new and diverse microbial rhodopsins.</title>
        <authorList>
            <person name="Pushkarev A."/>
            <person name="Beja O."/>
        </authorList>
    </citation>
    <scope>NUCLEOTIDE SEQUENCE</scope>
</reference>
<keyword evidence="10 11" id="KW-0066">ATP synthesis</keyword>
<dbReference type="EMBL" id="KT201087">
    <property type="protein sequence ID" value="ALS56116.1"/>
    <property type="molecule type" value="Genomic_DNA"/>
</dbReference>
<dbReference type="Gene3D" id="2.60.15.10">
    <property type="entry name" value="F0F1 ATP synthase delta/epsilon subunit, N-terminal"/>
    <property type="match status" value="1"/>
</dbReference>
<dbReference type="AlphaFoldDB" id="A0A0U2XPA6"/>
<dbReference type="PANTHER" id="PTHR13822">
    <property type="entry name" value="ATP SYNTHASE DELTA/EPSILON CHAIN"/>
    <property type="match status" value="1"/>
</dbReference>
<evidence type="ECO:0000256" key="3">
    <source>
        <dbReference type="ARBA" id="ARBA00005712"/>
    </source>
</evidence>
<keyword evidence="8 11" id="KW-0472">Membrane</keyword>
<dbReference type="NCBIfam" id="TIGR01216">
    <property type="entry name" value="ATP_synt_epsi"/>
    <property type="match status" value="1"/>
</dbReference>
<dbReference type="InterPro" id="IPR036771">
    <property type="entry name" value="ATPsynth_dsu/esu_N"/>
</dbReference>
<evidence type="ECO:0000256" key="7">
    <source>
        <dbReference type="ARBA" id="ARBA00023065"/>
    </source>
</evidence>
<dbReference type="Gene3D" id="1.20.5.440">
    <property type="entry name" value="ATP synthase delta/epsilon subunit, C-terminal domain"/>
    <property type="match status" value="1"/>
</dbReference>